<evidence type="ECO:0000256" key="11">
    <source>
        <dbReference type="ARBA" id="ARBA00033245"/>
    </source>
</evidence>
<dbReference type="NCBIfam" id="NF002356">
    <property type="entry name" value="PRK01318.2-3"/>
    <property type="match status" value="1"/>
</dbReference>
<gene>
    <name evidence="13 17" type="primary">yidC</name>
    <name evidence="17" type="ORF">H9816_01425</name>
</gene>
<organism evidence="17 18">
    <name type="scientific">Candidatus Tidjanibacter faecipullorum</name>
    <dbReference type="NCBI Taxonomy" id="2838766"/>
    <lineage>
        <taxon>Bacteria</taxon>
        <taxon>Pseudomonadati</taxon>
        <taxon>Bacteroidota</taxon>
        <taxon>Bacteroidia</taxon>
        <taxon>Bacteroidales</taxon>
        <taxon>Rikenellaceae</taxon>
        <taxon>Tidjanibacter</taxon>
    </lineage>
</organism>
<dbReference type="GO" id="GO:0032977">
    <property type="term" value="F:membrane insertase activity"/>
    <property type="evidence" value="ECO:0007669"/>
    <property type="project" value="InterPro"/>
</dbReference>
<evidence type="ECO:0000259" key="16">
    <source>
        <dbReference type="Pfam" id="PF14849"/>
    </source>
</evidence>
<dbReference type="GO" id="GO:0005886">
    <property type="term" value="C:plasma membrane"/>
    <property type="evidence" value="ECO:0007669"/>
    <property type="project" value="UniProtKB-SubCell"/>
</dbReference>
<evidence type="ECO:0000256" key="4">
    <source>
        <dbReference type="ARBA" id="ARBA00022448"/>
    </source>
</evidence>
<keyword evidence="5 13" id="KW-1003">Cell membrane</keyword>
<evidence type="ECO:0000256" key="12">
    <source>
        <dbReference type="ARBA" id="ARBA00033342"/>
    </source>
</evidence>
<dbReference type="InterPro" id="IPR001708">
    <property type="entry name" value="YidC/ALB3/OXA1/COX18"/>
</dbReference>
<evidence type="ECO:0000256" key="3">
    <source>
        <dbReference type="ARBA" id="ARBA00015325"/>
    </source>
</evidence>
<dbReference type="InterPro" id="IPR047196">
    <property type="entry name" value="YidC_ALB_C"/>
</dbReference>
<dbReference type="Gene3D" id="2.70.98.90">
    <property type="match status" value="1"/>
</dbReference>
<keyword evidence="10 13" id="KW-0143">Chaperone</keyword>
<evidence type="ECO:0000256" key="6">
    <source>
        <dbReference type="ARBA" id="ARBA00022692"/>
    </source>
</evidence>
<feature type="transmembrane region" description="Helical" evidence="13">
    <location>
        <begin position="467"/>
        <end position="485"/>
    </location>
</feature>
<feature type="region of interest" description="Disordered" evidence="14">
    <location>
        <begin position="636"/>
        <end position="674"/>
    </location>
</feature>
<evidence type="ECO:0000256" key="13">
    <source>
        <dbReference type="HAMAP-Rule" id="MF_01810"/>
    </source>
</evidence>
<evidence type="ECO:0000313" key="17">
    <source>
        <dbReference type="EMBL" id="HIZ14565.1"/>
    </source>
</evidence>
<feature type="domain" description="Membrane insertase YidC/Oxa/ALB C-terminal" evidence="15">
    <location>
        <begin position="397"/>
        <end position="596"/>
    </location>
</feature>
<keyword evidence="9 13" id="KW-0472">Membrane</keyword>
<dbReference type="InterPro" id="IPR028055">
    <property type="entry name" value="YidC/Oxa/ALB_C"/>
</dbReference>
<evidence type="ECO:0000256" key="5">
    <source>
        <dbReference type="ARBA" id="ARBA00022475"/>
    </source>
</evidence>
<dbReference type="Pfam" id="PF14849">
    <property type="entry name" value="YidC_periplas"/>
    <property type="match status" value="1"/>
</dbReference>
<evidence type="ECO:0000256" key="8">
    <source>
        <dbReference type="ARBA" id="ARBA00022989"/>
    </source>
</evidence>
<accession>A0A9D2ILA8</accession>
<feature type="transmembrane region" description="Helical" evidence="13">
    <location>
        <begin position="367"/>
        <end position="390"/>
    </location>
</feature>
<evidence type="ECO:0000256" key="10">
    <source>
        <dbReference type="ARBA" id="ARBA00023186"/>
    </source>
</evidence>
<evidence type="ECO:0000313" key="18">
    <source>
        <dbReference type="Proteomes" id="UP000824014"/>
    </source>
</evidence>
<dbReference type="Proteomes" id="UP000824014">
    <property type="component" value="Unassembled WGS sequence"/>
</dbReference>
<keyword evidence="4 13" id="KW-0813">Transport</keyword>
<dbReference type="HAMAP" id="MF_01810">
    <property type="entry name" value="YidC_type1"/>
    <property type="match status" value="1"/>
</dbReference>
<dbReference type="NCBIfam" id="TIGR03592">
    <property type="entry name" value="yidC_oxa1_cterm"/>
    <property type="match status" value="1"/>
</dbReference>
<reference evidence="17" key="2">
    <citation type="submission" date="2021-04" db="EMBL/GenBank/DDBJ databases">
        <authorList>
            <person name="Gilroy R."/>
        </authorList>
    </citation>
    <scope>NUCLEOTIDE SEQUENCE</scope>
    <source>
        <strain evidence="17">ChiHjej11B10-19426</strain>
    </source>
</reference>
<feature type="compositionally biased region" description="Low complexity" evidence="14">
    <location>
        <begin position="636"/>
        <end position="648"/>
    </location>
</feature>
<dbReference type="AlphaFoldDB" id="A0A9D2ILA8"/>
<evidence type="ECO:0000256" key="1">
    <source>
        <dbReference type="ARBA" id="ARBA00004429"/>
    </source>
</evidence>
<comment type="caution">
    <text evidence="17">The sequence shown here is derived from an EMBL/GenBank/DDBJ whole genome shotgun (WGS) entry which is preliminary data.</text>
</comment>
<evidence type="ECO:0000256" key="2">
    <source>
        <dbReference type="ARBA" id="ARBA00010527"/>
    </source>
</evidence>
<sequence length="674" mass="77031">MDKKTLIGLLIVGVILFGYSFYNSKQAAKYQEEVYRADSIDRAEHPERYAESLPESAESQALRAELEARQQADEQAKQDALIASLGESLVAASQAEAQTYLLENDVMKVWISSRGGEVTNVELKDYTRGDLQHKGDPLMLFKEGSAKFDMELFIKRSFNTAQINTTDYVFTDARITEQPLADDGGVSRSLSLRLPVNPETGAAIEYVYTLYPNDYMVNFDVNFIGMEPYTSNLTFFTFDWEATSLQNEKGFKNENMYTTVAYRFPDARKIHELGASDGEKEEKITTKVNWVSFKQQFFSSIFIADDNFADASFGYKTAKPNSGEIKDFAATFTVPYDPAQTNYAFRFYFGPNQYSILRSYDLKLEKVIPLGGSLISWINTGLTINVFNWLSKFISSYGIIILILTIMVKLIILPLTYKSYMSSAKMRVLQPEIAEINARYPNQEDALKKQQAIMALYKRCGVNPMGGCLPMLIQLPVLIAMFRFFPSSIELRGQHFLWADDLSSYDSVLNLPFNIPFYGNHVSLFTLLMALALFFYSKMTYKQTEAAGPQMAGMKFMTLYLMPILMLCWFNSYASGLTYYYLLSQLFTILIMWIIRYSVNEEKLLAKLQDNAAKSDRNAASKPKSKWQLRYEEALRQQQEMQRQRQQQAYGGSQKAHTAKPQSTKNQPPKKRRK</sequence>
<dbReference type="CDD" id="cd20070">
    <property type="entry name" value="5TM_YidC_Alb3"/>
    <property type="match status" value="1"/>
</dbReference>
<comment type="subcellular location">
    <subcellularLocation>
        <location evidence="1">Cell inner membrane</location>
        <topology evidence="1">Multi-pass membrane protein</topology>
    </subcellularLocation>
    <subcellularLocation>
        <location evidence="13">Cell membrane</location>
        <topology evidence="13">Multi-pass membrane protein</topology>
    </subcellularLocation>
</comment>
<comment type="function">
    <text evidence="13">Required for the insertion and/or proper folding and/or complex formation of integral membrane proteins into the membrane. Involved in integration of membrane proteins that insert both dependently and independently of the Sec translocase complex, as well as at least some lipoproteins. Aids folding of multispanning membrane proteins.</text>
</comment>
<dbReference type="EMBL" id="DXCC01000004">
    <property type="protein sequence ID" value="HIZ14565.1"/>
    <property type="molecule type" value="Genomic_DNA"/>
</dbReference>
<feature type="transmembrane region" description="Helical" evidence="13">
    <location>
        <begin position="579"/>
        <end position="599"/>
    </location>
</feature>
<dbReference type="InterPro" id="IPR028053">
    <property type="entry name" value="Membr_insert_YidC_N"/>
</dbReference>
<protein>
    <recommendedName>
        <fullName evidence="3 13">Membrane protein insertase YidC</fullName>
    </recommendedName>
    <alternativeName>
        <fullName evidence="12 13">Foldase YidC</fullName>
    </alternativeName>
    <alternativeName>
        <fullName evidence="13">Membrane protein YidC</fullName>
    </alternativeName>
    <alternativeName>
        <fullName evidence="11 13">membrane integrase YidC</fullName>
    </alternativeName>
</protein>
<dbReference type="GO" id="GO:0051205">
    <property type="term" value="P:protein insertion into membrane"/>
    <property type="evidence" value="ECO:0007669"/>
    <property type="project" value="TreeGrafter"/>
</dbReference>
<dbReference type="PANTHER" id="PTHR12428:SF65">
    <property type="entry name" value="CYTOCHROME C OXIDASE ASSEMBLY PROTEIN COX18, MITOCHONDRIAL"/>
    <property type="match status" value="1"/>
</dbReference>
<dbReference type="CDD" id="cd19961">
    <property type="entry name" value="EcYidC-like_peri"/>
    <property type="match status" value="1"/>
</dbReference>
<feature type="domain" description="Membrane insertase YidC N-terminal" evidence="16">
    <location>
        <begin position="102"/>
        <end position="381"/>
    </location>
</feature>
<dbReference type="PANTHER" id="PTHR12428">
    <property type="entry name" value="OXA1"/>
    <property type="match status" value="1"/>
</dbReference>
<dbReference type="GO" id="GO:0015031">
    <property type="term" value="P:protein transport"/>
    <property type="evidence" value="ECO:0007669"/>
    <property type="project" value="UniProtKB-KW"/>
</dbReference>
<reference evidence="17" key="1">
    <citation type="journal article" date="2021" name="PeerJ">
        <title>Extensive microbial diversity within the chicken gut microbiome revealed by metagenomics and culture.</title>
        <authorList>
            <person name="Gilroy R."/>
            <person name="Ravi A."/>
            <person name="Getino M."/>
            <person name="Pursley I."/>
            <person name="Horton D.L."/>
            <person name="Alikhan N.F."/>
            <person name="Baker D."/>
            <person name="Gharbi K."/>
            <person name="Hall N."/>
            <person name="Watson M."/>
            <person name="Adriaenssens E.M."/>
            <person name="Foster-Nyarko E."/>
            <person name="Jarju S."/>
            <person name="Secka A."/>
            <person name="Antonio M."/>
            <person name="Oren A."/>
            <person name="Chaudhuri R.R."/>
            <person name="La Ragione R."/>
            <person name="Hildebrand F."/>
            <person name="Pallen M.J."/>
        </authorList>
    </citation>
    <scope>NUCLEOTIDE SEQUENCE</scope>
    <source>
        <strain evidence="17">ChiHjej11B10-19426</strain>
    </source>
</reference>
<name>A0A9D2ILA8_9BACT</name>
<comment type="similarity">
    <text evidence="2 13">Belongs to the OXA1/ALB3/YidC family. Type 1 subfamily.</text>
</comment>
<feature type="transmembrane region" description="Helical" evidence="13">
    <location>
        <begin position="396"/>
        <end position="417"/>
    </location>
</feature>
<dbReference type="PRINTS" id="PR00701">
    <property type="entry name" value="60KDINNERMP"/>
</dbReference>
<evidence type="ECO:0000256" key="14">
    <source>
        <dbReference type="SAM" id="MobiDB-lite"/>
    </source>
</evidence>
<keyword evidence="7 13" id="KW-0653">Protein transport</keyword>
<dbReference type="InterPro" id="IPR038221">
    <property type="entry name" value="YidC_periplasmic_sf"/>
</dbReference>
<proteinExistence type="inferred from homology"/>
<feature type="transmembrane region" description="Helical" evidence="13">
    <location>
        <begin position="6"/>
        <end position="22"/>
    </location>
</feature>
<evidence type="ECO:0000259" key="15">
    <source>
        <dbReference type="Pfam" id="PF02096"/>
    </source>
</evidence>
<evidence type="ECO:0000256" key="7">
    <source>
        <dbReference type="ARBA" id="ARBA00022927"/>
    </source>
</evidence>
<feature type="transmembrane region" description="Helical" evidence="13">
    <location>
        <begin position="515"/>
        <end position="536"/>
    </location>
</feature>
<dbReference type="InterPro" id="IPR019998">
    <property type="entry name" value="Membr_insert_YidC"/>
</dbReference>
<dbReference type="NCBIfam" id="TIGR03593">
    <property type="entry name" value="yidC_nterm"/>
    <property type="match status" value="1"/>
</dbReference>
<keyword evidence="6 13" id="KW-0812">Transmembrane</keyword>
<evidence type="ECO:0000256" key="9">
    <source>
        <dbReference type="ARBA" id="ARBA00023136"/>
    </source>
</evidence>
<dbReference type="Pfam" id="PF02096">
    <property type="entry name" value="60KD_IMP"/>
    <property type="match status" value="1"/>
</dbReference>
<feature type="transmembrane region" description="Helical" evidence="13">
    <location>
        <begin position="556"/>
        <end position="573"/>
    </location>
</feature>
<keyword evidence="8 13" id="KW-1133">Transmembrane helix</keyword>
<comment type="subunit">
    <text evidence="13">Interacts with the Sec translocase complex via SecD. Specifically interacts with transmembrane segments of nascent integral membrane proteins during membrane integration.</text>
</comment>